<dbReference type="SUPFAM" id="SSF56024">
    <property type="entry name" value="Phospholipase D/nuclease"/>
    <property type="match status" value="2"/>
</dbReference>
<proteinExistence type="inferred from homology"/>
<dbReference type="Proteomes" id="UP001206128">
    <property type="component" value="Unassembled WGS sequence"/>
</dbReference>
<keyword evidence="6" id="KW-0443">Lipid metabolism</keyword>
<dbReference type="GO" id="GO:0004630">
    <property type="term" value="F:phospholipase D activity"/>
    <property type="evidence" value="ECO:0007669"/>
    <property type="project" value="UniProtKB-EC"/>
</dbReference>
<feature type="domain" description="Phospholipase D-like" evidence="8">
    <location>
        <begin position="67"/>
        <end position="207"/>
    </location>
</feature>
<feature type="chain" id="PRO_5042247350" description="phospholipase D" evidence="7">
    <location>
        <begin position="28"/>
        <end position="422"/>
    </location>
</feature>
<evidence type="ECO:0000256" key="4">
    <source>
        <dbReference type="ARBA" id="ARBA00022801"/>
    </source>
</evidence>
<keyword evidence="10" id="KW-1185">Reference proteome</keyword>
<dbReference type="AlphaFoldDB" id="A0AAE3KIU7"/>
<keyword evidence="4" id="KW-0378">Hydrolase</keyword>
<dbReference type="RefSeq" id="WP_253778629.1">
    <property type="nucleotide sequence ID" value="NZ_JAMTCK010000019.1"/>
</dbReference>
<comment type="caution">
    <text evidence="9">The sequence shown here is derived from an EMBL/GenBank/DDBJ whole genome shotgun (WGS) entry which is preliminary data.</text>
</comment>
<keyword evidence="7" id="KW-0732">Signal</keyword>
<gene>
    <name evidence="9" type="ORF">LX83_006512</name>
</gene>
<dbReference type="GO" id="GO:0016891">
    <property type="term" value="F:RNA endonuclease activity producing 5'-phosphomonoesters, hydrolytic mechanism"/>
    <property type="evidence" value="ECO:0007669"/>
    <property type="project" value="TreeGrafter"/>
</dbReference>
<organism evidence="9 10">
    <name type="scientific">Goodfellowiella coeruleoviolacea</name>
    <dbReference type="NCBI Taxonomy" id="334858"/>
    <lineage>
        <taxon>Bacteria</taxon>
        <taxon>Bacillati</taxon>
        <taxon>Actinomycetota</taxon>
        <taxon>Actinomycetes</taxon>
        <taxon>Pseudonocardiales</taxon>
        <taxon>Pseudonocardiaceae</taxon>
        <taxon>Goodfellowiella</taxon>
    </lineage>
</organism>
<comment type="similarity">
    <text evidence="2">Belongs to the phospholipase D family.</text>
</comment>
<evidence type="ECO:0000313" key="9">
    <source>
        <dbReference type="EMBL" id="MCP2169626.1"/>
    </source>
</evidence>
<dbReference type="InterPro" id="IPR051406">
    <property type="entry name" value="PLD_domain"/>
</dbReference>
<keyword evidence="5" id="KW-0442">Lipid degradation</keyword>
<evidence type="ECO:0000256" key="6">
    <source>
        <dbReference type="ARBA" id="ARBA00023098"/>
    </source>
</evidence>
<protein>
    <recommendedName>
        <fullName evidence="3">phospholipase D</fullName>
        <ecNumber evidence="3">3.1.4.4</ecNumber>
    </recommendedName>
</protein>
<feature type="domain" description="Phospholipase D-like" evidence="8">
    <location>
        <begin position="278"/>
        <end position="405"/>
    </location>
</feature>
<evidence type="ECO:0000256" key="1">
    <source>
        <dbReference type="ARBA" id="ARBA00000798"/>
    </source>
</evidence>
<dbReference type="GO" id="GO:0016042">
    <property type="term" value="P:lipid catabolic process"/>
    <property type="evidence" value="ECO:0007669"/>
    <property type="project" value="UniProtKB-KW"/>
</dbReference>
<dbReference type="Pfam" id="PF13091">
    <property type="entry name" value="PLDc_2"/>
    <property type="match status" value="2"/>
</dbReference>
<dbReference type="EC" id="3.1.4.4" evidence="3"/>
<dbReference type="InterPro" id="IPR025202">
    <property type="entry name" value="PLD-like_dom"/>
</dbReference>
<accession>A0AAE3KIU7</accession>
<evidence type="ECO:0000256" key="3">
    <source>
        <dbReference type="ARBA" id="ARBA00012027"/>
    </source>
</evidence>
<evidence type="ECO:0000313" key="10">
    <source>
        <dbReference type="Proteomes" id="UP001206128"/>
    </source>
</evidence>
<sequence length="422" mass="45077">MRRVVRVASAAVMAAALAVIPAPSAGASEAAAAAVSTQAVFNNPKGTEAEQKAIVNRLVDLINGSPAGSRVRMAMFYADDPTIPNALVAAKQRGVNVQVLFDSREATEPVYASLVAALGTNKAAASWVGTCPTGRGCVGTRTLGSVTAINHNKFFLFSSTGGTANVVVQSSANLHNGRDGTRGWNNALVLTGNDGIYQQYSGYFDDMAALRANDNYYDTGRPPYASGNAKIHFYPRKETSGASAYRDPAEDTMATVLDHVECFGNTSVGTSDNHRTIIRVNQHIFSRPYLADRLVALDKAGCYVEVVANHDPDNALGVESLTTLLARTSSAYNGVLVRFYCPADAVWTHSKYLMVEGKYYGVPDRKVLWTGSHNWSTNSLRQSDETVLQLEDGAVFASYLANFRAVRDSATHQPANGGSASC</sequence>
<dbReference type="PANTHER" id="PTHR43856:SF1">
    <property type="entry name" value="MITOCHONDRIAL CARDIOLIPIN HYDROLASE"/>
    <property type="match status" value="1"/>
</dbReference>
<feature type="signal peptide" evidence="7">
    <location>
        <begin position="1"/>
        <end position="27"/>
    </location>
</feature>
<dbReference type="PANTHER" id="PTHR43856">
    <property type="entry name" value="CARDIOLIPIN HYDROLASE"/>
    <property type="match status" value="1"/>
</dbReference>
<evidence type="ECO:0000256" key="7">
    <source>
        <dbReference type="SAM" id="SignalP"/>
    </source>
</evidence>
<comment type="catalytic activity">
    <reaction evidence="1">
        <text>a 1,2-diacyl-sn-glycero-3-phosphocholine + H2O = a 1,2-diacyl-sn-glycero-3-phosphate + choline + H(+)</text>
        <dbReference type="Rhea" id="RHEA:14445"/>
        <dbReference type="ChEBI" id="CHEBI:15354"/>
        <dbReference type="ChEBI" id="CHEBI:15377"/>
        <dbReference type="ChEBI" id="CHEBI:15378"/>
        <dbReference type="ChEBI" id="CHEBI:57643"/>
        <dbReference type="ChEBI" id="CHEBI:58608"/>
        <dbReference type="EC" id="3.1.4.4"/>
    </reaction>
</comment>
<dbReference type="Gene3D" id="3.30.870.10">
    <property type="entry name" value="Endonuclease Chain A"/>
    <property type="match status" value="2"/>
</dbReference>
<evidence type="ECO:0000256" key="5">
    <source>
        <dbReference type="ARBA" id="ARBA00022963"/>
    </source>
</evidence>
<dbReference type="EMBL" id="JAMTCK010000019">
    <property type="protein sequence ID" value="MCP2169626.1"/>
    <property type="molecule type" value="Genomic_DNA"/>
</dbReference>
<evidence type="ECO:0000256" key="2">
    <source>
        <dbReference type="ARBA" id="ARBA00008664"/>
    </source>
</evidence>
<name>A0AAE3KIU7_9PSEU</name>
<evidence type="ECO:0000259" key="8">
    <source>
        <dbReference type="Pfam" id="PF13091"/>
    </source>
</evidence>
<reference evidence="9" key="1">
    <citation type="submission" date="2022-06" db="EMBL/GenBank/DDBJ databases">
        <title>Genomic Encyclopedia of Archaeal and Bacterial Type Strains, Phase II (KMG-II): from individual species to whole genera.</title>
        <authorList>
            <person name="Goeker M."/>
        </authorList>
    </citation>
    <scope>NUCLEOTIDE SEQUENCE</scope>
    <source>
        <strain evidence="9">DSM 43935</strain>
    </source>
</reference>